<evidence type="ECO:0000256" key="5">
    <source>
        <dbReference type="ARBA" id="ARBA00023134"/>
    </source>
</evidence>
<evidence type="ECO:0000256" key="4">
    <source>
        <dbReference type="ARBA" id="ARBA00022842"/>
    </source>
</evidence>
<feature type="domain" description="Hflx-type G" evidence="10">
    <location>
        <begin position="199"/>
        <end position="360"/>
    </location>
</feature>
<dbReference type="Gene3D" id="3.40.50.11060">
    <property type="entry name" value="GTPase HflX, N-terminal domain"/>
    <property type="match status" value="1"/>
</dbReference>
<protein>
    <recommendedName>
        <fullName evidence="6">GTPase HflX</fullName>
    </recommendedName>
    <alternativeName>
        <fullName evidence="6">GTP-binding protein HflX</fullName>
    </alternativeName>
</protein>
<dbReference type="Pfam" id="PF16360">
    <property type="entry name" value="GTP-bdg_M"/>
    <property type="match status" value="1"/>
</dbReference>
<feature type="binding site" evidence="7">
    <location>
        <begin position="338"/>
        <end position="340"/>
    </location>
    <ligand>
        <name>GTP</name>
        <dbReference type="ChEBI" id="CHEBI:37565"/>
    </ligand>
</feature>
<dbReference type="EMBL" id="CTEN01000002">
    <property type="protein sequence ID" value="CQR24678.1"/>
    <property type="molecule type" value="Genomic_DNA"/>
</dbReference>
<feature type="binding site" evidence="7">
    <location>
        <begin position="318"/>
        <end position="321"/>
    </location>
    <ligand>
        <name>GTP</name>
        <dbReference type="ChEBI" id="CHEBI:37565"/>
    </ligand>
</feature>
<comment type="subunit">
    <text evidence="6">Monomer. Associates with the 50S ribosomal subunit.</text>
</comment>
<dbReference type="InterPro" id="IPR025121">
    <property type="entry name" value="GTPase_HflX_N"/>
</dbReference>
<organism evidence="11 12">
    <name type="scientific">Streptococcus varani</name>
    <dbReference type="NCBI Taxonomy" id="1608583"/>
    <lineage>
        <taxon>Bacteria</taxon>
        <taxon>Bacillati</taxon>
        <taxon>Bacillota</taxon>
        <taxon>Bacilli</taxon>
        <taxon>Lactobacillales</taxon>
        <taxon>Streptococcaceae</taxon>
        <taxon>Streptococcus</taxon>
    </lineage>
</organism>
<feature type="binding site" evidence="8">
    <location>
        <position position="212"/>
    </location>
    <ligand>
        <name>Mg(2+)</name>
        <dbReference type="ChEBI" id="CHEBI:18420"/>
    </ligand>
</feature>
<accession>A0A0E4H4J6</accession>
<comment type="subcellular location">
    <subcellularLocation>
        <location evidence="6">Cytoplasm</location>
    </subcellularLocation>
    <text evidence="6">May associate with membranes.</text>
</comment>
<feature type="binding site" evidence="7">
    <location>
        <begin position="230"/>
        <end position="234"/>
    </location>
    <ligand>
        <name>GTP</name>
        <dbReference type="ChEBI" id="CHEBI:37565"/>
    </ligand>
</feature>
<comment type="cofactor">
    <cofactor evidence="8">
        <name>Mg(2+)</name>
        <dbReference type="ChEBI" id="CHEBI:18420"/>
    </cofactor>
</comment>
<dbReference type="HAMAP" id="MF_00900">
    <property type="entry name" value="GTPase_HflX"/>
    <property type="match status" value="1"/>
</dbReference>
<dbReference type="InterPro" id="IPR027417">
    <property type="entry name" value="P-loop_NTPase"/>
</dbReference>
<keyword evidence="1 6" id="KW-0963">Cytoplasm</keyword>
<dbReference type="GO" id="GO:0005525">
    <property type="term" value="F:GTP binding"/>
    <property type="evidence" value="ECO:0007669"/>
    <property type="project" value="UniProtKB-UniRule"/>
</dbReference>
<evidence type="ECO:0000256" key="9">
    <source>
        <dbReference type="SAM" id="Coils"/>
    </source>
</evidence>
<feature type="coiled-coil region" evidence="9">
    <location>
        <begin position="158"/>
        <end position="192"/>
    </location>
</feature>
<dbReference type="GO" id="GO:0043022">
    <property type="term" value="F:ribosome binding"/>
    <property type="evidence" value="ECO:0007669"/>
    <property type="project" value="TreeGrafter"/>
</dbReference>
<proteinExistence type="inferred from homology"/>
<dbReference type="Pfam" id="PF13167">
    <property type="entry name" value="GTP-bdg_N"/>
    <property type="match status" value="1"/>
</dbReference>
<keyword evidence="2 8" id="KW-0479">Metal-binding</keyword>
<dbReference type="Pfam" id="PF01926">
    <property type="entry name" value="MMR_HSR1"/>
    <property type="match status" value="1"/>
</dbReference>
<keyword evidence="3 6" id="KW-0547">Nucleotide-binding</keyword>
<dbReference type="Gene3D" id="3.40.50.300">
    <property type="entry name" value="P-loop containing nucleotide triphosphate hydrolases"/>
    <property type="match status" value="1"/>
</dbReference>
<evidence type="ECO:0000256" key="1">
    <source>
        <dbReference type="ARBA" id="ARBA00022490"/>
    </source>
</evidence>
<evidence type="ECO:0000256" key="7">
    <source>
        <dbReference type="PIRSR" id="PIRSR006809-1"/>
    </source>
</evidence>
<dbReference type="Gene3D" id="6.10.250.2860">
    <property type="match status" value="1"/>
</dbReference>
<dbReference type="InterPro" id="IPR032305">
    <property type="entry name" value="GTP-bd_M"/>
</dbReference>
<dbReference type="AlphaFoldDB" id="A0A0E4H4J6"/>
<dbReference type="PIRSF" id="PIRSF006809">
    <property type="entry name" value="GTP-binding_hflX_prd"/>
    <property type="match status" value="1"/>
</dbReference>
<dbReference type="FunFam" id="3.40.50.300:FF:001711">
    <property type="entry name" value="GTPase HflX"/>
    <property type="match status" value="1"/>
</dbReference>
<dbReference type="OrthoDB" id="9812272at2"/>
<dbReference type="RefSeq" id="WP_093650301.1">
    <property type="nucleotide sequence ID" value="NZ_CTEN01000002.1"/>
</dbReference>
<dbReference type="InterPro" id="IPR016496">
    <property type="entry name" value="GTPase_HflX"/>
</dbReference>
<dbReference type="PRINTS" id="PR00326">
    <property type="entry name" value="GTP1OBG"/>
</dbReference>
<dbReference type="InterPro" id="IPR042108">
    <property type="entry name" value="GTPase_HflX_N_sf"/>
</dbReference>
<feature type="binding site" evidence="7">
    <location>
        <begin position="205"/>
        <end position="212"/>
    </location>
    <ligand>
        <name>GTP</name>
        <dbReference type="ChEBI" id="CHEBI:37565"/>
    </ligand>
</feature>
<dbReference type="CDD" id="cd01878">
    <property type="entry name" value="HflX"/>
    <property type="match status" value="1"/>
</dbReference>
<evidence type="ECO:0000256" key="8">
    <source>
        <dbReference type="PIRSR" id="PIRSR006809-2"/>
    </source>
</evidence>
<dbReference type="FunFam" id="3.40.50.11060:FF:000001">
    <property type="entry name" value="GTPase HflX"/>
    <property type="match status" value="1"/>
</dbReference>
<dbReference type="GO" id="GO:0046872">
    <property type="term" value="F:metal ion binding"/>
    <property type="evidence" value="ECO:0007669"/>
    <property type="project" value="UniProtKB-KW"/>
</dbReference>
<dbReference type="Proteomes" id="UP000198604">
    <property type="component" value="Unassembled WGS sequence"/>
</dbReference>
<keyword evidence="12" id="KW-1185">Reference proteome</keyword>
<sequence>MIETKKTEEKVLLVGVELQNMDNFDMSMEELASLAKTAGALVKGIYTQKREKYDSKTFIGSGKLDEIALMVEADEIDSVIVNNRLTARQNANLESILGVKVIDRMQLILDIFAMRARSHEGKLQVHLAQLKYMLPRLVGQGIMLSRQAGGIGSRGPGESQLELNRRAVRNQIHEIERQLKIVEKNRATVRERRIQSGVFKIGLIGYTNAGKSTIMNAMTDKEQYEADELFATLDATTKQIHLADKFQVTLTDTVGFIQDLPTELISAFKSTLEESMNVDLLLHVIDASDPNHAEQEEVVLDILSDLKMLDIPRLAIYNKLDMVGEDFHPTQFPHVMISAKDEKARAHIQMMVLAKIKTMFKPFEIKVPISQSYKLHDLASICLVEKREYEEDMEILSGYIAENNKWKLEEFL</sequence>
<keyword evidence="4 8" id="KW-0460">Magnesium</keyword>
<evidence type="ECO:0000313" key="12">
    <source>
        <dbReference type="Proteomes" id="UP000198604"/>
    </source>
</evidence>
<evidence type="ECO:0000256" key="3">
    <source>
        <dbReference type="ARBA" id="ARBA00022741"/>
    </source>
</evidence>
<dbReference type="GO" id="GO:0005737">
    <property type="term" value="C:cytoplasm"/>
    <property type="evidence" value="ECO:0007669"/>
    <property type="project" value="UniProtKB-SubCell"/>
</dbReference>
<dbReference type="GO" id="GO:0003924">
    <property type="term" value="F:GTPase activity"/>
    <property type="evidence" value="ECO:0007669"/>
    <property type="project" value="UniProtKB-UniRule"/>
</dbReference>
<evidence type="ECO:0000256" key="6">
    <source>
        <dbReference type="HAMAP-Rule" id="MF_00900"/>
    </source>
</evidence>
<comment type="similarity">
    <text evidence="6">Belongs to the TRAFAC class OBG-HflX-like GTPase superfamily. HflX GTPase family.</text>
</comment>
<evidence type="ECO:0000313" key="11">
    <source>
        <dbReference type="EMBL" id="CQR24678.1"/>
    </source>
</evidence>
<dbReference type="PANTHER" id="PTHR10229:SF0">
    <property type="entry name" value="GTP-BINDING PROTEIN 6-RELATED"/>
    <property type="match status" value="1"/>
</dbReference>
<dbReference type="InterPro" id="IPR030394">
    <property type="entry name" value="G_HFLX_dom"/>
</dbReference>
<dbReference type="STRING" id="1608583.BN1356_01033"/>
<evidence type="ECO:0000259" key="10">
    <source>
        <dbReference type="PROSITE" id="PS51705"/>
    </source>
</evidence>
<gene>
    <name evidence="6" type="primary">hflX</name>
    <name evidence="11" type="ORF">BN1356_01033</name>
</gene>
<dbReference type="InterPro" id="IPR006073">
    <property type="entry name" value="GTP-bd"/>
</dbReference>
<dbReference type="NCBIfam" id="TIGR03156">
    <property type="entry name" value="GTP_HflX"/>
    <property type="match status" value="1"/>
</dbReference>
<reference evidence="12" key="1">
    <citation type="submission" date="2015-03" db="EMBL/GenBank/DDBJ databases">
        <authorList>
            <person name="Urmite Genomes"/>
        </authorList>
    </citation>
    <scope>NUCLEOTIDE SEQUENCE [LARGE SCALE GENOMIC DNA]</scope>
    <source>
        <strain evidence="12">FF10</strain>
    </source>
</reference>
<keyword evidence="5 6" id="KW-0342">GTP-binding</keyword>
<dbReference type="PROSITE" id="PS51705">
    <property type="entry name" value="G_HFLX"/>
    <property type="match status" value="1"/>
</dbReference>
<keyword evidence="9" id="KW-0175">Coiled coil</keyword>
<comment type="function">
    <text evidence="6">GTPase that associates with the 50S ribosomal subunit and may have a role during protein synthesis or ribosome biogenesis.</text>
</comment>
<feature type="binding site" evidence="7">
    <location>
        <begin position="252"/>
        <end position="255"/>
    </location>
    <ligand>
        <name>GTP</name>
        <dbReference type="ChEBI" id="CHEBI:37565"/>
    </ligand>
</feature>
<feature type="binding site" evidence="8">
    <location>
        <position position="232"/>
    </location>
    <ligand>
        <name>Mg(2+)</name>
        <dbReference type="ChEBI" id="CHEBI:18420"/>
    </ligand>
</feature>
<evidence type="ECO:0000256" key="2">
    <source>
        <dbReference type="ARBA" id="ARBA00022723"/>
    </source>
</evidence>
<dbReference type="SUPFAM" id="SSF52540">
    <property type="entry name" value="P-loop containing nucleoside triphosphate hydrolases"/>
    <property type="match status" value="1"/>
</dbReference>
<dbReference type="PANTHER" id="PTHR10229">
    <property type="entry name" value="GTP-BINDING PROTEIN HFLX"/>
    <property type="match status" value="1"/>
</dbReference>
<name>A0A0E4H4J6_9STRE</name>